<sequence length="294" mass="33139">MSDSISPRYLLLNNGGDMKGMSEVFRQMELRHDEKRLTISTVGFQLIDDSSIFALTCVHGATIQFAQEQKATSVSVCATPLGNPILDVYNEDVDFMLVRSEELSNDKTNKKAAAVFDMEQTLSVTVDSIINKLDKEGEESFKVWLDCPGGLVKCRVLRPRVRDYSKEYSPVKYNPLTHFWIKYPSTLEIKKGYSGSVVLTDNFLPMGMLRAVNSQFNAALCVLIKPVLECVMKKYPNVQVRNIWNHYNPKLKPEGQQIQLQWPANDVNLSMSMDSIVLNLHVVDGVVLASAKRL</sequence>
<reference evidence="1" key="1">
    <citation type="submission" date="2018-10" db="EMBL/GenBank/DDBJ databases">
        <title>Hidden diversity of soil giant viruses.</title>
        <authorList>
            <person name="Schulz F."/>
            <person name="Alteio L."/>
            <person name="Goudeau D."/>
            <person name="Ryan E.M."/>
            <person name="Malmstrom R.R."/>
            <person name="Blanchard J."/>
            <person name="Woyke T."/>
        </authorList>
    </citation>
    <scope>NUCLEOTIDE SEQUENCE</scope>
    <source>
        <strain evidence="1">SYV1</strain>
    </source>
</reference>
<protein>
    <submittedName>
        <fullName evidence="1">Uncharacterized protein</fullName>
    </submittedName>
</protein>
<gene>
    <name evidence="1" type="ORF">Sylvanvirus28_7</name>
</gene>
<dbReference type="EMBL" id="MK072534">
    <property type="protein sequence ID" value="AYV87143.1"/>
    <property type="molecule type" value="Genomic_DNA"/>
</dbReference>
<proteinExistence type="predicted"/>
<accession>A0A3G5ALE4</accession>
<evidence type="ECO:0000313" key="1">
    <source>
        <dbReference type="EMBL" id="AYV87143.1"/>
    </source>
</evidence>
<name>A0A3G5ALE4_9VIRU</name>
<organism evidence="1">
    <name type="scientific">Sylvanvirus sp</name>
    <dbReference type="NCBI Taxonomy" id="2487774"/>
    <lineage>
        <taxon>Viruses</taxon>
    </lineage>
</organism>